<keyword evidence="3" id="KW-0969">Cilium</keyword>
<evidence type="ECO:0000256" key="2">
    <source>
        <dbReference type="SAM" id="Phobius"/>
    </source>
</evidence>
<protein>
    <submittedName>
        <fullName evidence="3">Flagellar biosynthesis protein FlhB</fullName>
    </submittedName>
</protein>
<dbReference type="PATRIC" id="fig|556287.8.peg.755"/>
<evidence type="ECO:0000256" key="1">
    <source>
        <dbReference type="ARBA" id="ARBA00010690"/>
    </source>
</evidence>
<dbReference type="Gene3D" id="3.40.1690.10">
    <property type="entry name" value="secretion proteins EscU"/>
    <property type="match status" value="1"/>
</dbReference>
<comment type="similarity">
    <text evidence="1">Belongs to the type III secretion exporter family.</text>
</comment>
<feature type="transmembrane region" description="Helical" evidence="2">
    <location>
        <begin position="94"/>
        <end position="112"/>
    </location>
</feature>
<gene>
    <name evidence="3" type="ORF">DJ66_0761</name>
</gene>
<keyword evidence="3" id="KW-0282">Flagellum</keyword>
<keyword evidence="4" id="KW-1185">Reference proteome</keyword>
<reference evidence="3 4" key="1">
    <citation type="journal article" date="2015" name="Phytopathology">
        <title>Genomes of Candidatus Liberibacter solanacearum haplotype A from New Zealand and the USA suggest significant genome plasticity in the species.</title>
        <authorList>
            <person name="Thompson S.M."/>
            <person name="Johnson C.P."/>
            <person name="Lu A.Y."/>
            <person name="Frampton R.A."/>
            <person name="Sullivan K.L."/>
            <person name="Fiers M.W."/>
            <person name="Crowhurst R.N."/>
            <person name="Pitman A.R."/>
            <person name="Scott I."/>
            <person name="Gudmestad N.C."/>
            <person name="Smith G.R."/>
        </authorList>
    </citation>
    <scope>NUCLEOTIDE SEQUENCE [LARGE SCALE GENOMIC DNA]</scope>
    <source>
        <strain evidence="3 4">LsoNZ1</strain>
    </source>
</reference>
<name>A0A094Z332_9HYPH</name>
<dbReference type="InterPro" id="IPR029025">
    <property type="entry name" value="T3SS_substrate_exporter_C"/>
</dbReference>
<dbReference type="GO" id="GO:0009306">
    <property type="term" value="P:protein secretion"/>
    <property type="evidence" value="ECO:0007669"/>
    <property type="project" value="InterPro"/>
</dbReference>
<dbReference type="SUPFAM" id="SSF160544">
    <property type="entry name" value="EscU C-terminal domain-like"/>
    <property type="match status" value="1"/>
</dbReference>
<keyword evidence="3" id="KW-0966">Cell projection</keyword>
<dbReference type="InterPro" id="IPR006135">
    <property type="entry name" value="T3SS_substrate_exporter"/>
</dbReference>
<dbReference type="PANTHER" id="PTHR30531:SF12">
    <property type="entry name" value="FLAGELLAR BIOSYNTHETIC PROTEIN FLHB"/>
    <property type="match status" value="1"/>
</dbReference>
<evidence type="ECO:0000313" key="3">
    <source>
        <dbReference type="EMBL" id="KJZ82028.1"/>
    </source>
</evidence>
<dbReference type="GO" id="GO:0005886">
    <property type="term" value="C:plasma membrane"/>
    <property type="evidence" value="ECO:0007669"/>
    <property type="project" value="TreeGrafter"/>
</dbReference>
<dbReference type="Proteomes" id="UP000033731">
    <property type="component" value="Unassembled WGS sequence"/>
</dbReference>
<dbReference type="AlphaFoldDB" id="A0A094Z332"/>
<proteinExistence type="inferred from homology"/>
<dbReference type="EMBL" id="JMTK01000002">
    <property type="protein sequence ID" value="KJZ82028.1"/>
    <property type="molecule type" value="Genomic_DNA"/>
</dbReference>
<evidence type="ECO:0000313" key="4">
    <source>
        <dbReference type="Proteomes" id="UP000033731"/>
    </source>
</evidence>
<dbReference type="RefSeq" id="WP_034442414.1">
    <property type="nucleotide sequence ID" value="NZ_JMTK01000002.1"/>
</dbReference>
<keyword evidence="2" id="KW-0812">Transmembrane</keyword>
<keyword evidence="2" id="KW-1133">Transmembrane helix</keyword>
<dbReference type="Pfam" id="PF01312">
    <property type="entry name" value="Bac_export_2"/>
    <property type="match status" value="1"/>
</dbReference>
<dbReference type="PRINTS" id="PR00950">
    <property type="entry name" value="TYPE3IMSPROT"/>
</dbReference>
<organism evidence="3 4">
    <name type="scientific">Candidatus Liberibacter solanacearum</name>
    <dbReference type="NCBI Taxonomy" id="556287"/>
    <lineage>
        <taxon>Bacteria</taxon>
        <taxon>Pseudomonadati</taxon>
        <taxon>Pseudomonadota</taxon>
        <taxon>Alphaproteobacteria</taxon>
        <taxon>Hyphomicrobiales</taxon>
        <taxon>Rhizobiaceae</taxon>
        <taxon>Liberibacter</taxon>
    </lineage>
</organism>
<feature type="transmembrane region" description="Helical" evidence="2">
    <location>
        <begin position="195"/>
        <end position="216"/>
    </location>
</feature>
<sequence>MSENDNPENKTESPSSKKIEDALSKGNAPVSREVYLFSSTLACLIYLLFFVSPGIHDLTYDFHMFLASVTQWKLDSVSHLVFLLVTLGFSTSKLLIPGLLLFMIFGIGSYLIQRIPSFNLNNIRPSLKRISLREGIKRIYSTNNLINFTKSSFKIVIVGTLIAISLKDNHLTMLESITSNPQIILHHIFFTIRKILIIILLFIAILTIIDIGWTYYQWYSKLKMSKQEVKDEIKQSYGNPMIKSRQKSIARSRIRHKMIEATSRATLVITNPTHYALALRYVPTENDVPIMVAKGQNLIASKIRKIASEKNIPIFEDPLLARSLFRQVPINSSIPPVFYKAIAQLIHKIYSKNG</sequence>
<comment type="caution">
    <text evidence="3">The sequence shown here is derived from an EMBL/GenBank/DDBJ whole genome shotgun (WGS) entry which is preliminary data.</text>
</comment>
<keyword evidence="2" id="KW-0472">Membrane</keyword>
<feature type="transmembrane region" description="Helical" evidence="2">
    <location>
        <begin position="34"/>
        <end position="55"/>
    </location>
</feature>
<accession>A0A094Z332</accession>
<dbReference type="PANTHER" id="PTHR30531">
    <property type="entry name" value="FLAGELLAR BIOSYNTHETIC PROTEIN FLHB"/>
    <property type="match status" value="1"/>
</dbReference>